<dbReference type="Proteomes" id="UP001054945">
    <property type="component" value="Unassembled WGS sequence"/>
</dbReference>
<name>A0AAV4XLF9_CAEEX</name>
<organism evidence="1 2">
    <name type="scientific">Caerostris extrusa</name>
    <name type="common">Bark spider</name>
    <name type="synonym">Caerostris bankana</name>
    <dbReference type="NCBI Taxonomy" id="172846"/>
    <lineage>
        <taxon>Eukaryota</taxon>
        <taxon>Metazoa</taxon>
        <taxon>Ecdysozoa</taxon>
        <taxon>Arthropoda</taxon>
        <taxon>Chelicerata</taxon>
        <taxon>Arachnida</taxon>
        <taxon>Araneae</taxon>
        <taxon>Araneomorphae</taxon>
        <taxon>Entelegynae</taxon>
        <taxon>Araneoidea</taxon>
        <taxon>Araneidae</taxon>
        <taxon>Caerostris</taxon>
    </lineage>
</organism>
<evidence type="ECO:0000313" key="1">
    <source>
        <dbReference type="EMBL" id="GIY94770.1"/>
    </source>
</evidence>
<proteinExistence type="predicted"/>
<reference evidence="1 2" key="1">
    <citation type="submission" date="2021-06" db="EMBL/GenBank/DDBJ databases">
        <title>Caerostris extrusa draft genome.</title>
        <authorList>
            <person name="Kono N."/>
            <person name="Arakawa K."/>
        </authorList>
    </citation>
    <scope>NUCLEOTIDE SEQUENCE [LARGE SCALE GENOMIC DNA]</scope>
</reference>
<dbReference type="EMBL" id="BPLR01017820">
    <property type="protein sequence ID" value="GIY94770.1"/>
    <property type="molecule type" value="Genomic_DNA"/>
</dbReference>
<sequence>MSMCSLLHHFSQLLEQKKNSEQHLKRFGMATCTAVLEYHLRMTTDREGASGLFFREVGVEVSDCCRIAAGCKREK</sequence>
<comment type="caution">
    <text evidence="1">The sequence shown here is derived from an EMBL/GenBank/DDBJ whole genome shotgun (WGS) entry which is preliminary data.</text>
</comment>
<keyword evidence="2" id="KW-1185">Reference proteome</keyword>
<dbReference type="AlphaFoldDB" id="A0AAV4XLF9"/>
<evidence type="ECO:0000313" key="2">
    <source>
        <dbReference type="Proteomes" id="UP001054945"/>
    </source>
</evidence>
<accession>A0AAV4XLF9</accession>
<protein>
    <submittedName>
        <fullName evidence="1">Uncharacterized protein</fullName>
    </submittedName>
</protein>
<gene>
    <name evidence="1" type="ORF">CEXT_225221</name>
</gene>